<keyword evidence="7" id="KW-1185">Reference proteome</keyword>
<organism evidence="5 6">
    <name type="scientific">Desulfobacter hydrogenophilus</name>
    <dbReference type="NCBI Taxonomy" id="2291"/>
    <lineage>
        <taxon>Bacteria</taxon>
        <taxon>Pseudomonadati</taxon>
        <taxon>Thermodesulfobacteriota</taxon>
        <taxon>Desulfobacteria</taxon>
        <taxon>Desulfobacterales</taxon>
        <taxon>Desulfobacteraceae</taxon>
        <taxon>Desulfobacter</taxon>
    </lineage>
</organism>
<dbReference type="InterPro" id="IPR038161">
    <property type="entry name" value="VirB9/CagX/TrbG_C_sf"/>
</dbReference>
<dbReference type="CDD" id="cd06911">
    <property type="entry name" value="VirB9_CagX_TrbG"/>
    <property type="match status" value="1"/>
</dbReference>
<evidence type="ECO:0000313" key="4">
    <source>
        <dbReference type="EMBL" id="QBH13519.1"/>
    </source>
</evidence>
<dbReference type="Gene3D" id="2.60.40.2500">
    <property type="match status" value="1"/>
</dbReference>
<proteinExistence type="inferred from homology"/>
<evidence type="ECO:0000256" key="1">
    <source>
        <dbReference type="ARBA" id="ARBA00006135"/>
    </source>
</evidence>
<feature type="signal peptide" evidence="3">
    <location>
        <begin position="1"/>
        <end position="21"/>
    </location>
</feature>
<protein>
    <submittedName>
        <fullName evidence="5">P-type conjugative transfer protein TrbG</fullName>
    </submittedName>
</protein>
<evidence type="ECO:0000313" key="5">
    <source>
        <dbReference type="EMBL" id="RAM03769.1"/>
    </source>
</evidence>
<evidence type="ECO:0000313" key="7">
    <source>
        <dbReference type="Proteomes" id="UP000293902"/>
    </source>
</evidence>
<dbReference type="NCBIfam" id="TIGR02775">
    <property type="entry name" value="TrbG_Ti"/>
    <property type="match status" value="1"/>
</dbReference>
<dbReference type="InterPro" id="IPR033645">
    <property type="entry name" value="VirB9/CagX/TrbG_C"/>
</dbReference>
<feature type="chain" id="PRO_5030062994" evidence="3">
    <location>
        <begin position="22"/>
        <end position="280"/>
    </location>
</feature>
<evidence type="ECO:0000313" key="6">
    <source>
        <dbReference type="Proteomes" id="UP000248798"/>
    </source>
</evidence>
<dbReference type="RefSeq" id="WP_111953054.1">
    <property type="nucleotide sequence ID" value="NZ_CP036313.1"/>
</dbReference>
<sequence length="280" mass="31569">MKKLLTIAMAIFFAGLATCRAADFVSPVSAKLDSKEKKSLALQSRWQKNTLDPITTRNGMTCFVYGHSNPTIIVTPYKVADLELQPGELINSMVLGDNARWYAEIVFSGSGDISTSHVVFKALDSGLTTTAVITTDRRVYHINFKSDRRKHMLYTGFIYPEDHIAITKAAREKKIKEKEKRTTAEGFDMAKLNFDYEISGDAGWKPLQVFDNGVKTYIKLPKLQEMPMFMVKTTAGKGLVNYRVKNNCFIVDRIFDQAYLIVGVGKDKEELTLTRLEAKQ</sequence>
<keyword evidence="2 3" id="KW-0732">Signal</keyword>
<dbReference type="InterPro" id="IPR010258">
    <property type="entry name" value="Conjugal_tfr_TrbG/VirB9/CagX"/>
</dbReference>
<evidence type="ECO:0000256" key="3">
    <source>
        <dbReference type="SAM" id="SignalP"/>
    </source>
</evidence>
<dbReference type="EMBL" id="CP036313">
    <property type="protein sequence ID" value="QBH13519.1"/>
    <property type="molecule type" value="Genomic_DNA"/>
</dbReference>
<accession>A0A328FH70</accession>
<reference evidence="5 6" key="1">
    <citation type="submission" date="2018-06" db="EMBL/GenBank/DDBJ databases">
        <title>Complete Genome Sequence of Desulfobacter hydrogenophilus (DSM3380).</title>
        <authorList>
            <person name="Marietou A."/>
            <person name="Schreiber L."/>
            <person name="Marshall I."/>
            <person name="Jorgensen B."/>
        </authorList>
    </citation>
    <scope>NUCLEOTIDE SEQUENCE [LARGE SCALE GENOMIC DNA]</scope>
    <source>
        <strain evidence="5 6">DSM 3380</strain>
    </source>
</reference>
<evidence type="ECO:0000256" key="2">
    <source>
        <dbReference type="ARBA" id="ARBA00022729"/>
    </source>
</evidence>
<dbReference type="EMBL" id="QLNI01000002">
    <property type="protein sequence ID" value="RAM03769.1"/>
    <property type="molecule type" value="Genomic_DNA"/>
</dbReference>
<comment type="similarity">
    <text evidence="1">Belongs to the TrbG/VirB9 family.</text>
</comment>
<dbReference type="AlphaFoldDB" id="A0A328FH70"/>
<name>A0A328FH70_9BACT</name>
<dbReference type="Proteomes" id="UP000293902">
    <property type="component" value="Chromosome"/>
</dbReference>
<reference evidence="4 7" key="2">
    <citation type="submission" date="2019-02" db="EMBL/GenBank/DDBJ databases">
        <title>Complete genome sequence of Desulfobacter hydrogenophilus AcRS1.</title>
        <authorList>
            <person name="Marietou A."/>
            <person name="Lund M.B."/>
            <person name="Marshall I.P.G."/>
            <person name="Schreiber L."/>
            <person name="Jorgensen B."/>
        </authorList>
    </citation>
    <scope>NUCLEOTIDE SEQUENCE [LARGE SCALE GENOMIC DNA]</scope>
    <source>
        <strain evidence="4 7">AcRS1</strain>
    </source>
</reference>
<dbReference type="Proteomes" id="UP000248798">
    <property type="component" value="Unassembled WGS sequence"/>
</dbReference>
<dbReference type="OrthoDB" id="5357875at2"/>
<gene>
    <name evidence="5" type="primary">trbG</name>
    <name evidence="5" type="ORF">DO021_01570</name>
    <name evidence="4" type="ORF">EYB58_11640</name>
</gene>
<dbReference type="InterPro" id="IPR014142">
    <property type="entry name" value="TrbG_Ti"/>
</dbReference>
<dbReference type="Pfam" id="PF03524">
    <property type="entry name" value="CagX"/>
    <property type="match status" value="1"/>
</dbReference>